<feature type="compositionally biased region" description="Pro residues" evidence="1">
    <location>
        <begin position="21"/>
        <end position="37"/>
    </location>
</feature>
<gene>
    <name evidence="2" type="ORF">A176_001902</name>
</gene>
<dbReference type="AlphaFoldDB" id="A0A0H4WUM4"/>
<keyword evidence="3" id="KW-1185">Reference proteome</keyword>
<dbReference type="PATRIC" id="fig|1297742.4.peg.1923"/>
<dbReference type="RefSeq" id="WP_002634251.1">
    <property type="nucleotide sequence ID" value="NZ_CP012109.1"/>
</dbReference>
<accession>A0A0H4WUM4</accession>
<evidence type="ECO:0000313" key="3">
    <source>
        <dbReference type="Proteomes" id="UP000009026"/>
    </source>
</evidence>
<proteinExistence type="predicted"/>
<protein>
    <submittedName>
        <fullName evidence="2">Uncharacterized protein</fullName>
    </submittedName>
</protein>
<evidence type="ECO:0000313" key="2">
    <source>
        <dbReference type="EMBL" id="AKQ64990.1"/>
    </source>
</evidence>
<sequence>MVTKGAKQPKRDGAVVSINPHDPPPEPTPGLTGPPPYSSKMSVTLPVNTPMTPGGSDETP</sequence>
<organism evidence="2 3">
    <name type="scientific">Pseudomyxococcus hansupus</name>
    <dbReference type="NCBI Taxonomy" id="1297742"/>
    <lineage>
        <taxon>Bacteria</taxon>
        <taxon>Pseudomonadati</taxon>
        <taxon>Myxococcota</taxon>
        <taxon>Myxococcia</taxon>
        <taxon>Myxococcales</taxon>
        <taxon>Cystobacterineae</taxon>
        <taxon>Myxococcaceae</taxon>
        <taxon>Pseudomyxococcus</taxon>
    </lineage>
</organism>
<dbReference type="EMBL" id="CP012109">
    <property type="protein sequence ID" value="AKQ64990.1"/>
    <property type="molecule type" value="Genomic_DNA"/>
</dbReference>
<feature type="compositionally biased region" description="Polar residues" evidence="1">
    <location>
        <begin position="39"/>
        <end position="51"/>
    </location>
</feature>
<feature type="region of interest" description="Disordered" evidence="1">
    <location>
        <begin position="1"/>
        <end position="60"/>
    </location>
</feature>
<name>A0A0H4WUM4_9BACT</name>
<dbReference type="STRING" id="1297742.A176_001902"/>
<dbReference type="KEGG" id="mym:A176_001902"/>
<evidence type="ECO:0000256" key="1">
    <source>
        <dbReference type="SAM" id="MobiDB-lite"/>
    </source>
</evidence>
<dbReference type="Proteomes" id="UP000009026">
    <property type="component" value="Chromosome"/>
</dbReference>
<reference evidence="2 3" key="1">
    <citation type="journal article" date="2016" name="PLoS ONE">
        <title>Complete Genome Sequence and Comparative Genomics of a Novel Myxobacterium Myxococcus hansupus.</title>
        <authorList>
            <person name="Sharma G."/>
            <person name="Narwani T."/>
            <person name="Subramanian S."/>
        </authorList>
    </citation>
    <scope>NUCLEOTIDE SEQUENCE [LARGE SCALE GENOMIC DNA]</scope>
    <source>
        <strain evidence="3">mixupus</strain>
    </source>
</reference>